<feature type="transmembrane region" description="Helical" evidence="1">
    <location>
        <begin position="82"/>
        <end position="99"/>
    </location>
</feature>
<evidence type="ECO:0000313" key="3">
    <source>
        <dbReference type="Proteomes" id="UP000660801"/>
    </source>
</evidence>
<proteinExistence type="predicted"/>
<feature type="transmembrane region" description="Helical" evidence="1">
    <location>
        <begin position="7"/>
        <end position="24"/>
    </location>
</feature>
<keyword evidence="1" id="KW-0472">Membrane</keyword>
<accession>A0A917AAP8</accession>
<evidence type="ECO:0000313" key="2">
    <source>
        <dbReference type="EMBL" id="GGE37535.1"/>
    </source>
</evidence>
<dbReference type="InterPro" id="IPR009732">
    <property type="entry name" value="DUF1304"/>
</dbReference>
<evidence type="ECO:0000256" key="1">
    <source>
        <dbReference type="SAM" id="Phobius"/>
    </source>
</evidence>
<name>A0A917AAP8_9STRE</name>
<sequence length="130" mass="14779">MKKIGNLTRFFSSLVVLEFLYIFYLETMMTASETASRVFAIPIEVLKTDTVQLLFQNQGVYNLMIAVVLVYTLVFSKNKVELLFVTLIYILVVALYGGWTSDISIFFKQGSVPLLATLSLVYDIAKNRKD</sequence>
<feature type="transmembrane region" description="Helical" evidence="1">
    <location>
        <begin position="59"/>
        <end position="75"/>
    </location>
</feature>
<protein>
    <submittedName>
        <fullName evidence="2">Membrane protein</fullName>
    </submittedName>
</protein>
<gene>
    <name evidence="2" type="ORF">GCM10011510_18580</name>
</gene>
<dbReference type="PANTHER" id="PTHR38446:SF1">
    <property type="entry name" value="BLL0914 PROTEIN"/>
    <property type="match status" value="1"/>
</dbReference>
<feature type="transmembrane region" description="Helical" evidence="1">
    <location>
        <begin position="105"/>
        <end position="125"/>
    </location>
</feature>
<dbReference type="PANTHER" id="PTHR38446">
    <property type="entry name" value="BLL0914 PROTEIN"/>
    <property type="match status" value="1"/>
</dbReference>
<reference evidence="2" key="2">
    <citation type="submission" date="2020-09" db="EMBL/GenBank/DDBJ databases">
        <authorList>
            <person name="Sun Q."/>
            <person name="Zhou Y."/>
        </authorList>
    </citation>
    <scope>NUCLEOTIDE SEQUENCE</scope>
    <source>
        <strain evidence="2">CGMCC 1.15533</strain>
    </source>
</reference>
<organism evidence="2 3">
    <name type="scientific">Streptococcus himalayensis</name>
    <dbReference type="NCBI Taxonomy" id="1888195"/>
    <lineage>
        <taxon>Bacteria</taxon>
        <taxon>Bacillati</taxon>
        <taxon>Bacillota</taxon>
        <taxon>Bacilli</taxon>
        <taxon>Lactobacillales</taxon>
        <taxon>Streptococcaceae</taxon>
        <taxon>Streptococcus</taxon>
    </lineage>
</organism>
<dbReference type="RefSeq" id="WP_068991384.1">
    <property type="nucleotide sequence ID" value="NZ_BMJN01000048.1"/>
</dbReference>
<dbReference type="EMBL" id="BMJN01000048">
    <property type="protein sequence ID" value="GGE37535.1"/>
    <property type="molecule type" value="Genomic_DNA"/>
</dbReference>
<keyword evidence="1" id="KW-1133">Transmembrane helix</keyword>
<reference evidence="2" key="1">
    <citation type="journal article" date="2014" name="Int. J. Syst. Evol. Microbiol.">
        <title>Complete genome sequence of Corynebacterium casei LMG S-19264T (=DSM 44701T), isolated from a smear-ripened cheese.</title>
        <authorList>
            <consortium name="US DOE Joint Genome Institute (JGI-PGF)"/>
            <person name="Walter F."/>
            <person name="Albersmeier A."/>
            <person name="Kalinowski J."/>
            <person name="Ruckert C."/>
        </authorList>
    </citation>
    <scope>NUCLEOTIDE SEQUENCE</scope>
    <source>
        <strain evidence="2">CGMCC 1.15533</strain>
    </source>
</reference>
<keyword evidence="1" id="KW-0812">Transmembrane</keyword>
<dbReference type="OrthoDB" id="9803832at2"/>
<keyword evidence="3" id="KW-1185">Reference proteome</keyword>
<comment type="caution">
    <text evidence="2">The sequence shown here is derived from an EMBL/GenBank/DDBJ whole genome shotgun (WGS) entry which is preliminary data.</text>
</comment>
<dbReference type="AlphaFoldDB" id="A0A917AAP8"/>
<dbReference type="Proteomes" id="UP000660801">
    <property type="component" value="Unassembled WGS sequence"/>
</dbReference>
<dbReference type="Pfam" id="PF06993">
    <property type="entry name" value="DUF1304"/>
    <property type="match status" value="1"/>
</dbReference>